<gene>
    <name evidence="1" type="ORF">KIW84_076500</name>
</gene>
<dbReference type="Gramene" id="Psat07G0650000-T1">
    <property type="protein sequence ID" value="KAI5391714.1"/>
    <property type="gene ID" value="KIW84_076500"/>
</dbReference>
<name>A0A9D4VZD1_PEA</name>
<protein>
    <submittedName>
        <fullName evidence="1">Uncharacterized protein</fullName>
    </submittedName>
</protein>
<evidence type="ECO:0000313" key="1">
    <source>
        <dbReference type="EMBL" id="KAI5391714.1"/>
    </source>
</evidence>
<comment type="caution">
    <text evidence="1">The sequence shown here is derived from an EMBL/GenBank/DDBJ whole genome shotgun (WGS) entry which is preliminary data.</text>
</comment>
<keyword evidence="2" id="KW-1185">Reference proteome</keyword>
<dbReference type="Proteomes" id="UP001058974">
    <property type="component" value="Chromosome 7"/>
</dbReference>
<dbReference type="EMBL" id="JAMSHJ010000007">
    <property type="protein sequence ID" value="KAI5391714.1"/>
    <property type="molecule type" value="Genomic_DNA"/>
</dbReference>
<dbReference type="AlphaFoldDB" id="A0A9D4VZD1"/>
<organism evidence="1 2">
    <name type="scientific">Pisum sativum</name>
    <name type="common">Garden pea</name>
    <name type="synonym">Lathyrus oleraceus</name>
    <dbReference type="NCBI Taxonomy" id="3888"/>
    <lineage>
        <taxon>Eukaryota</taxon>
        <taxon>Viridiplantae</taxon>
        <taxon>Streptophyta</taxon>
        <taxon>Embryophyta</taxon>
        <taxon>Tracheophyta</taxon>
        <taxon>Spermatophyta</taxon>
        <taxon>Magnoliopsida</taxon>
        <taxon>eudicotyledons</taxon>
        <taxon>Gunneridae</taxon>
        <taxon>Pentapetalae</taxon>
        <taxon>rosids</taxon>
        <taxon>fabids</taxon>
        <taxon>Fabales</taxon>
        <taxon>Fabaceae</taxon>
        <taxon>Papilionoideae</taxon>
        <taxon>50 kb inversion clade</taxon>
        <taxon>NPAAA clade</taxon>
        <taxon>Hologalegina</taxon>
        <taxon>IRL clade</taxon>
        <taxon>Fabeae</taxon>
        <taxon>Lathyrus</taxon>
    </lineage>
</organism>
<evidence type="ECO:0000313" key="2">
    <source>
        <dbReference type="Proteomes" id="UP001058974"/>
    </source>
</evidence>
<accession>A0A9D4VZD1</accession>
<proteinExistence type="predicted"/>
<reference evidence="1 2" key="1">
    <citation type="journal article" date="2022" name="Nat. Genet.">
        <title>Improved pea reference genome and pan-genome highlight genomic features and evolutionary characteristics.</title>
        <authorList>
            <person name="Yang T."/>
            <person name="Liu R."/>
            <person name="Luo Y."/>
            <person name="Hu S."/>
            <person name="Wang D."/>
            <person name="Wang C."/>
            <person name="Pandey M.K."/>
            <person name="Ge S."/>
            <person name="Xu Q."/>
            <person name="Li N."/>
            <person name="Li G."/>
            <person name="Huang Y."/>
            <person name="Saxena R.K."/>
            <person name="Ji Y."/>
            <person name="Li M."/>
            <person name="Yan X."/>
            <person name="He Y."/>
            <person name="Liu Y."/>
            <person name="Wang X."/>
            <person name="Xiang C."/>
            <person name="Varshney R.K."/>
            <person name="Ding H."/>
            <person name="Gao S."/>
            <person name="Zong X."/>
        </authorList>
    </citation>
    <scope>NUCLEOTIDE SEQUENCE [LARGE SCALE GENOMIC DNA]</scope>
    <source>
        <strain evidence="1 2">cv. Zhongwan 6</strain>
    </source>
</reference>
<sequence>MCYSVTDSEVNQGNKRFWPEMDSKVSKKVWKFISSLRIYGEGSKEDYEEEIRKMEIGYKDRKVSNLDSANIDEMELKRELSSAGVWSQLNMKESLLRQKARDLWLKEGDRNCRYFYKDMKARFRRNFISFVNTSDGRKEKMGEIKEEVHNFFEDNFIEGNLSRSVIDGLELVKLKKEDSLSLEVDFSEEEIKDAI</sequence>